<dbReference type="GO" id="GO:0036440">
    <property type="term" value="F:citrate synthase activity"/>
    <property type="evidence" value="ECO:0007669"/>
    <property type="project" value="UniProtKB-EC"/>
</dbReference>
<dbReference type="SUPFAM" id="SSF48256">
    <property type="entry name" value="Citrate synthase"/>
    <property type="match status" value="1"/>
</dbReference>
<evidence type="ECO:0000256" key="5">
    <source>
        <dbReference type="ARBA" id="ARBA00022679"/>
    </source>
</evidence>
<dbReference type="CDD" id="cd06114">
    <property type="entry name" value="EcCS_like"/>
    <property type="match status" value="1"/>
</dbReference>
<dbReference type="Pfam" id="PF00285">
    <property type="entry name" value="Citrate_synt"/>
    <property type="match status" value="1"/>
</dbReference>
<organism evidence="6">
    <name type="scientific">freshwater metagenome</name>
    <dbReference type="NCBI Taxonomy" id="449393"/>
    <lineage>
        <taxon>unclassified sequences</taxon>
        <taxon>metagenomes</taxon>
        <taxon>ecological metagenomes</taxon>
    </lineage>
</organism>
<dbReference type="Gene3D" id="1.10.230.10">
    <property type="entry name" value="Cytochrome P450-Terp, domain 2"/>
    <property type="match status" value="1"/>
</dbReference>
<dbReference type="EMBL" id="CAESAJ010000021">
    <property type="protein sequence ID" value="CAB4333208.1"/>
    <property type="molecule type" value="Genomic_DNA"/>
</dbReference>
<dbReference type="UniPathway" id="UPA00223">
    <property type="reaction ID" value="UER00717"/>
</dbReference>
<dbReference type="InterPro" id="IPR016142">
    <property type="entry name" value="Citrate_synth-like_lrg_a-sub"/>
</dbReference>
<dbReference type="PRINTS" id="PR00143">
    <property type="entry name" value="CITRTSNTHASE"/>
</dbReference>
<dbReference type="FunFam" id="1.10.230.10:FF:000002">
    <property type="entry name" value="Citrate synthase"/>
    <property type="match status" value="1"/>
</dbReference>
<dbReference type="AlphaFoldDB" id="A0A6J5YW20"/>
<gene>
    <name evidence="6" type="ORF">UFOPK3770_00364</name>
</gene>
<evidence type="ECO:0000256" key="1">
    <source>
        <dbReference type="ARBA" id="ARBA00004751"/>
    </source>
</evidence>
<dbReference type="InterPro" id="IPR019810">
    <property type="entry name" value="Citrate_synthase_AS"/>
</dbReference>
<dbReference type="GO" id="GO:0006099">
    <property type="term" value="P:tricarboxylic acid cycle"/>
    <property type="evidence" value="ECO:0007669"/>
    <property type="project" value="UniProtKB-UniPathway"/>
</dbReference>
<dbReference type="InterPro" id="IPR010953">
    <property type="entry name" value="Citrate_synthase_typ-I"/>
</dbReference>
<dbReference type="Gene3D" id="2.20.28.60">
    <property type="match status" value="1"/>
</dbReference>
<dbReference type="EC" id="2.3.3.16" evidence="3"/>
<dbReference type="PROSITE" id="PS00480">
    <property type="entry name" value="CITRATE_SYNTHASE"/>
    <property type="match status" value="1"/>
</dbReference>
<dbReference type="InterPro" id="IPR016143">
    <property type="entry name" value="Citrate_synth-like_sm_a-sub"/>
</dbReference>
<dbReference type="PIRSF" id="PIRSF001369">
    <property type="entry name" value="Citrate_synth"/>
    <property type="match status" value="1"/>
</dbReference>
<dbReference type="PANTHER" id="PTHR42871:SF1">
    <property type="entry name" value="CITRATE SYNTHASE"/>
    <property type="match status" value="1"/>
</dbReference>
<protein>
    <recommendedName>
        <fullName evidence="3">citrate synthase (unknown stereospecificity)</fullName>
        <ecNumber evidence="3">2.3.3.16</ecNumber>
    </recommendedName>
</protein>
<proteinExistence type="inferred from homology"/>
<dbReference type="InterPro" id="IPR036969">
    <property type="entry name" value="Citrate_synthase_sf"/>
</dbReference>
<name>A0A6J5YW20_9ZZZZ</name>
<dbReference type="PANTHER" id="PTHR42871">
    <property type="entry name" value="CITRATE SYNTHASE"/>
    <property type="match status" value="1"/>
</dbReference>
<evidence type="ECO:0000256" key="2">
    <source>
        <dbReference type="ARBA" id="ARBA00010566"/>
    </source>
</evidence>
<dbReference type="InterPro" id="IPR024176">
    <property type="entry name" value="Citrate_synthase_bac-typ"/>
</dbReference>
<comment type="similarity">
    <text evidence="2">Belongs to the citrate synthase family.</text>
</comment>
<comment type="pathway">
    <text evidence="1">Carbohydrate metabolism; tricarboxylic acid cycle; isocitrate from oxaloacetate: step 1/2.</text>
</comment>
<dbReference type="Gene3D" id="1.10.580.10">
    <property type="entry name" value="Citrate Synthase, domain 1"/>
    <property type="match status" value="1"/>
</dbReference>
<evidence type="ECO:0000256" key="4">
    <source>
        <dbReference type="ARBA" id="ARBA00022532"/>
    </source>
</evidence>
<dbReference type="InterPro" id="IPR002020">
    <property type="entry name" value="Citrate_synthase"/>
</dbReference>
<dbReference type="NCBIfam" id="TIGR01798">
    <property type="entry name" value="cit_synth_I"/>
    <property type="match status" value="1"/>
</dbReference>
<reference evidence="6" key="1">
    <citation type="submission" date="2020-05" db="EMBL/GenBank/DDBJ databases">
        <authorList>
            <person name="Chiriac C."/>
            <person name="Salcher M."/>
            <person name="Ghai R."/>
            <person name="Kavagutti S V."/>
        </authorList>
    </citation>
    <scope>NUCLEOTIDE SEQUENCE</scope>
</reference>
<evidence type="ECO:0000256" key="3">
    <source>
        <dbReference type="ARBA" id="ARBA00012972"/>
    </source>
</evidence>
<dbReference type="GO" id="GO:0005737">
    <property type="term" value="C:cytoplasm"/>
    <property type="evidence" value="ECO:0007669"/>
    <property type="project" value="InterPro"/>
</dbReference>
<accession>A0A6J5YW20</accession>
<dbReference type="NCBIfam" id="NF004126">
    <property type="entry name" value="PRK05614.1"/>
    <property type="match status" value="1"/>
</dbReference>
<keyword evidence="5" id="KW-0808">Transferase</keyword>
<keyword evidence="4" id="KW-0816">Tricarboxylic acid cycle</keyword>
<evidence type="ECO:0000313" key="6">
    <source>
        <dbReference type="EMBL" id="CAB4333208.1"/>
    </source>
</evidence>
<sequence>MSEVTLTHDGGQLVLNEVASTVGSPGLGIGNLLKETNHVTLDYGFMNTASCTSAITYIDGEQGILRYRGYPIEQLAENSSFLETSYLLIYGALPTATQLADFEANISHHTMVHEDLRRFFDGFPRDAHPMPVLSSAVSALSTFYQDSLDPFDDRQVEISTIRLMAKLPTLAAYAHKKTIGQPYMYPDNSLGYVPNFLSMTFGVPAEKYVPNEAVAKALDMLLILHADHEQNCSTSTVRMVGSSHANLFASVSAGINALFGPLHGGANQAVLEMLEDIHKSDDDVDAFINRVKNKEEGTRLMGFGHRVYKNYDPRAAIVKKHTHEILTMLGVQDPLFDIALHLEEVALKDDFFVERKLYPNVDFYTGLIYRAIGFPTPMFTALFALGRLPGWIAQWHEMINDPETKIGRPRQVYVGAPEQNYVPVAKR</sequence>